<sequence length="61" mass="7109">MMDEKRRVTKVTAVFCPVADSKIRYHYSHICNYWQILKHHSGHYACTRVTKVTESVSALPD</sequence>
<accession>A0A6J4H7F3</accession>
<evidence type="ECO:0000313" key="1">
    <source>
        <dbReference type="EMBL" id="CAA9214830.1"/>
    </source>
</evidence>
<reference evidence="1" key="1">
    <citation type="submission" date="2020-02" db="EMBL/GenBank/DDBJ databases">
        <authorList>
            <person name="Meier V. D."/>
        </authorList>
    </citation>
    <scope>NUCLEOTIDE SEQUENCE</scope>
    <source>
        <strain evidence="1">AVDCRST_MAG56</strain>
    </source>
</reference>
<proteinExistence type="predicted"/>
<dbReference type="EMBL" id="CADCTQ010000013">
    <property type="protein sequence ID" value="CAA9214830.1"/>
    <property type="molecule type" value="Genomic_DNA"/>
</dbReference>
<dbReference type="AlphaFoldDB" id="A0A6J4H7F3"/>
<name>A0A6J4H7F3_9SPHI</name>
<protein>
    <submittedName>
        <fullName evidence="1">Uncharacterized protein</fullName>
    </submittedName>
</protein>
<organism evidence="1">
    <name type="scientific">uncultured Cytophagales bacterium</name>
    <dbReference type="NCBI Taxonomy" id="158755"/>
    <lineage>
        <taxon>Bacteria</taxon>
        <taxon>Pseudomonadati</taxon>
        <taxon>Bacteroidota</taxon>
        <taxon>Sphingobacteriia</taxon>
        <taxon>Sphingobacteriales</taxon>
        <taxon>environmental samples</taxon>
    </lineage>
</organism>
<gene>
    <name evidence="1" type="ORF">AVDCRST_MAG56-136</name>
</gene>